<feature type="compositionally biased region" description="Basic residues" evidence="5">
    <location>
        <begin position="137"/>
        <end position="146"/>
    </location>
</feature>
<dbReference type="Gene3D" id="3.40.50.150">
    <property type="entry name" value="Vaccinia Virus protein VP39"/>
    <property type="match status" value="1"/>
</dbReference>
<dbReference type="InterPro" id="IPR029063">
    <property type="entry name" value="SAM-dependent_MTases_sf"/>
</dbReference>
<name>A0A086QSJ7_TOXGO</name>
<comment type="caution">
    <text evidence="7">The sequence shown here is derived from an EMBL/GenBank/DDBJ whole genome shotgun (WGS) entry which is preliminary data.</text>
</comment>
<protein>
    <submittedName>
        <fullName evidence="7">Ribosomal RNA large subunit methyltransferase J protein</fullName>
    </submittedName>
</protein>
<evidence type="ECO:0000256" key="1">
    <source>
        <dbReference type="ARBA" id="ARBA00022552"/>
    </source>
</evidence>
<dbReference type="GO" id="GO:0016435">
    <property type="term" value="F:rRNA (guanine) methyltransferase activity"/>
    <property type="evidence" value="ECO:0007669"/>
    <property type="project" value="TreeGrafter"/>
</dbReference>
<dbReference type="GO" id="GO:0000466">
    <property type="term" value="P:maturation of 5.8S rRNA from tricistronic rRNA transcript (SSU-rRNA, 5.8S rRNA, LSU-rRNA)"/>
    <property type="evidence" value="ECO:0007669"/>
    <property type="project" value="TreeGrafter"/>
</dbReference>
<feature type="region of interest" description="Disordered" evidence="5">
    <location>
        <begin position="117"/>
        <end position="146"/>
    </location>
</feature>
<dbReference type="VEuPathDB" id="ToxoDB:TGMAS_207990A"/>
<evidence type="ECO:0000313" key="8">
    <source>
        <dbReference type="Proteomes" id="UP000028821"/>
    </source>
</evidence>
<keyword evidence="2 7" id="KW-0489">Methyltransferase</keyword>
<reference evidence="7 8" key="1">
    <citation type="submission" date="2014-04" db="EMBL/GenBank/DDBJ databases">
        <authorList>
            <person name="Sibley D."/>
            <person name="Venepally P."/>
            <person name="Karamycheva S."/>
            <person name="Hadjithomas M."/>
            <person name="Khan A."/>
            <person name="Brunk B."/>
            <person name="Roos D."/>
            <person name="Caler E."/>
            <person name="Lorenzi H."/>
        </authorList>
    </citation>
    <scope>NUCLEOTIDE SEQUENCE [LARGE SCALE GENOMIC DNA]</scope>
    <source>
        <strain evidence="7 8">MAS</strain>
    </source>
</reference>
<evidence type="ECO:0000313" key="7">
    <source>
        <dbReference type="EMBL" id="KFH15579.1"/>
    </source>
</evidence>
<keyword evidence="1" id="KW-0698">rRNA processing</keyword>
<proteinExistence type="predicted"/>
<evidence type="ECO:0000256" key="3">
    <source>
        <dbReference type="ARBA" id="ARBA00022679"/>
    </source>
</evidence>
<evidence type="ECO:0000256" key="2">
    <source>
        <dbReference type="ARBA" id="ARBA00022603"/>
    </source>
</evidence>
<dbReference type="GO" id="GO:0000463">
    <property type="term" value="P:maturation of LSU-rRNA from tricistronic rRNA transcript (SSU-rRNA, 5.8S rRNA, LSU-rRNA)"/>
    <property type="evidence" value="ECO:0007669"/>
    <property type="project" value="TreeGrafter"/>
</dbReference>
<evidence type="ECO:0000256" key="5">
    <source>
        <dbReference type="SAM" id="MobiDB-lite"/>
    </source>
</evidence>
<dbReference type="PANTHER" id="PTHR10920:SF13">
    <property type="entry name" value="PRE-RRNA 2'-O-RIBOSE RNA METHYLTRANSFERASE FTSJ3"/>
    <property type="match status" value="1"/>
</dbReference>
<dbReference type="Pfam" id="PF01728">
    <property type="entry name" value="FtsJ"/>
    <property type="match status" value="1"/>
</dbReference>
<dbReference type="GO" id="GO:0005730">
    <property type="term" value="C:nucleolus"/>
    <property type="evidence" value="ECO:0007669"/>
    <property type="project" value="TreeGrafter"/>
</dbReference>
<evidence type="ECO:0000259" key="6">
    <source>
        <dbReference type="Pfam" id="PF01728"/>
    </source>
</evidence>
<dbReference type="AlphaFoldDB" id="A0A086QSJ7"/>
<sequence length="146" mass="16267">MAGGDSHRKKKTGKQRLDKFYHLAKEQGYRARSAFKLLQLSQRFRLFEKSCASVVDLCAAPGGWLQVAAKHCPVATTIVGVDLVPISPIRGVQTFTGDITTPQCAAKLRKLVKVRRKRFSRSPGDSLPSLRGPHQSRQAKRKINTR</sequence>
<dbReference type="InterPro" id="IPR002877">
    <property type="entry name" value="RNA_MeTrfase_FtsJ_dom"/>
</dbReference>
<evidence type="ECO:0000256" key="4">
    <source>
        <dbReference type="ARBA" id="ARBA00022691"/>
    </source>
</evidence>
<dbReference type="InterPro" id="IPR050082">
    <property type="entry name" value="RNA_methyltr_RlmE"/>
</dbReference>
<feature type="domain" description="Ribosomal RNA methyltransferase FtsJ" evidence="6">
    <location>
        <begin position="29"/>
        <end position="112"/>
    </location>
</feature>
<keyword evidence="4" id="KW-0949">S-adenosyl-L-methionine</keyword>
<dbReference type="Proteomes" id="UP000028821">
    <property type="component" value="Unassembled WGS sequence"/>
</dbReference>
<dbReference type="PANTHER" id="PTHR10920">
    <property type="entry name" value="RIBOSOMAL RNA METHYLTRANSFERASE"/>
    <property type="match status" value="1"/>
</dbReference>
<keyword evidence="3 7" id="KW-0808">Transferase</keyword>
<dbReference type="EMBL" id="AEXC02000846">
    <property type="protein sequence ID" value="KFH15579.1"/>
    <property type="molecule type" value="Genomic_DNA"/>
</dbReference>
<dbReference type="GO" id="GO:0030687">
    <property type="term" value="C:preribosome, large subunit precursor"/>
    <property type="evidence" value="ECO:0007669"/>
    <property type="project" value="TreeGrafter"/>
</dbReference>
<dbReference type="SUPFAM" id="SSF53335">
    <property type="entry name" value="S-adenosyl-L-methionine-dependent methyltransferases"/>
    <property type="match status" value="1"/>
</dbReference>
<accession>A0A086QSJ7</accession>
<organism evidence="7 8">
    <name type="scientific">Toxoplasma gondii MAS</name>
    <dbReference type="NCBI Taxonomy" id="943118"/>
    <lineage>
        <taxon>Eukaryota</taxon>
        <taxon>Sar</taxon>
        <taxon>Alveolata</taxon>
        <taxon>Apicomplexa</taxon>
        <taxon>Conoidasida</taxon>
        <taxon>Coccidia</taxon>
        <taxon>Eucoccidiorida</taxon>
        <taxon>Eimeriorina</taxon>
        <taxon>Sarcocystidae</taxon>
        <taxon>Toxoplasma</taxon>
    </lineage>
</organism>
<dbReference type="GO" id="GO:0008650">
    <property type="term" value="F:rRNA (uridine-2'-O-)-methyltransferase activity"/>
    <property type="evidence" value="ECO:0007669"/>
    <property type="project" value="TreeGrafter"/>
</dbReference>
<gene>
    <name evidence="7" type="ORF">TGMAS_207990A</name>
</gene>